<dbReference type="AlphaFoldDB" id="A0A0B6WUY8"/>
<organism evidence="1 2">
    <name type="scientific">Pyrinomonas methylaliphatogenes</name>
    <dbReference type="NCBI Taxonomy" id="454194"/>
    <lineage>
        <taxon>Bacteria</taxon>
        <taxon>Pseudomonadati</taxon>
        <taxon>Acidobacteriota</taxon>
        <taxon>Blastocatellia</taxon>
        <taxon>Blastocatellales</taxon>
        <taxon>Pyrinomonadaceae</taxon>
        <taxon>Pyrinomonas</taxon>
    </lineage>
</organism>
<dbReference type="Proteomes" id="UP000031518">
    <property type="component" value="Unassembled WGS sequence"/>
</dbReference>
<dbReference type="EMBL" id="CBXV010000001">
    <property type="protein sequence ID" value="CDM64054.1"/>
    <property type="molecule type" value="Genomic_DNA"/>
</dbReference>
<dbReference type="RefSeq" id="WP_041973041.1">
    <property type="nucleotide sequence ID" value="NZ_CBXV010000001.1"/>
</dbReference>
<dbReference type="OrthoDB" id="9836214at2"/>
<dbReference type="STRING" id="454194.PYK22_00046"/>
<evidence type="ECO:0000313" key="1">
    <source>
        <dbReference type="EMBL" id="CDM64054.1"/>
    </source>
</evidence>
<reference evidence="1 2" key="1">
    <citation type="submission" date="2013-12" db="EMBL/GenBank/DDBJ databases">
        <authorList>
            <person name="Stott M."/>
        </authorList>
    </citation>
    <scope>NUCLEOTIDE SEQUENCE [LARGE SCALE GENOMIC DNA]</scope>
    <source>
        <strain evidence="1 2">K22</strain>
    </source>
</reference>
<keyword evidence="2" id="KW-1185">Reference proteome</keyword>
<gene>
    <name evidence="1" type="ORF">PYK22_00046</name>
</gene>
<evidence type="ECO:0000313" key="2">
    <source>
        <dbReference type="Proteomes" id="UP000031518"/>
    </source>
</evidence>
<accession>A0A0B6WUY8</accession>
<protein>
    <submittedName>
        <fullName evidence="1">Uncharacterized protein</fullName>
    </submittedName>
</protein>
<reference evidence="1 2" key="2">
    <citation type="submission" date="2015-01" db="EMBL/GenBank/DDBJ databases">
        <title>Complete genome sequence of Pyrinomonas methylaliphatogenes type strain K22T.</title>
        <authorList>
            <person name="Lee K.C.Y."/>
            <person name="Power J.F."/>
            <person name="Dunfield P.F."/>
            <person name="Morgan X.C."/>
            <person name="Huttenhower C."/>
            <person name="Stott M.B."/>
        </authorList>
    </citation>
    <scope>NUCLEOTIDE SEQUENCE [LARGE SCALE GENOMIC DNA]</scope>
    <source>
        <strain evidence="1 2">K22</strain>
    </source>
</reference>
<name>A0A0B6WUY8_9BACT</name>
<sequence>MVLAPDDPKPARITIREAYTKIRQWLQVNVAQFEESPPEEVKAGGITIVRDLASHAKACVDLVKNLPEEKELSDLEIRAVLAEVIAGKLEWAYHQSDGSYKMAAYAHAALKQAGLPPFLSQTEKDKLKTSNLYFYLSPHLRE</sequence>
<proteinExistence type="predicted"/>